<feature type="region of interest" description="Disordered" evidence="1">
    <location>
        <begin position="408"/>
        <end position="473"/>
    </location>
</feature>
<organism evidence="2 3">
    <name type="scientific">Ceratodon purpureus</name>
    <name type="common">Fire moss</name>
    <name type="synonym">Dicranum purpureum</name>
    <dbReference type="NCBI Taxonomy" id="3225"/>
    <lineage>
        <taxon>Eukaryota</taxon>
        <taxon>Viridiplantae</taxon>
        <taxon>Streptophyta</taxon>
        <taxon>Embryophyta</taxon>
        <taxon>Bryophyta</taxon>
        <taxon>Bryophytina</taxon>
        <taxon>Bryopsida</taxon>
        <taxon>Dicranidae</taxon>
        <taxon>Pseudoditrichales</taxon>
        <taxon>Ditrichaceae</taxon>
        <taxon>Ceratodon</taxon>
    </lineage>
</organism>
<dbReference type="AlphaFoldDB" id="A0A8T0GN31"/>
<reference evidence="2" key="1">
    <citation type="submission" date="2020-06" db="EMBL/GenBank/DDBJ databases">
        <title>WGS assembly of Ceratodon purpureus strain R40.</title>
        <authorList>
            <person name="Carey S.B."/>
            <person name="Jenkins J."/>
            <person name="Shu S."/>
            <person name="Lovell J.T."/>
            <person name="Sreedasyam A."/>
            <person name="Maumus F."/>
            <person name="Tiley G.P."/>
            <person name="Fernandez-Pozo N."/>
            <person name="Barry K."/>
            <person name="Chen C."/>
            <person name="Wang M."/>
            <person name="Lipzen A."/>
            <person name="Daum C."/>
            <person name="Saski C.A."/>
            <person name="Payton A.C."/>
            <person name="Mcbreen J.C."/>
            <person name="Conrad R.E."/>
            <person name="Kollar L.M."/>
            <person name="Olsson S."/>
            <person name="Huttunen S."/>
            <person name="Landis J.B."/>
            <person name="Wickett N.J."/>
            <person name="Johnson M.G."/>
            <person name="Rensing S.A."/>
            <person name="Grimwood J."/>
            <person name="Schmutz J."/>
            <person name="Mcdaniel S.F."/>
        </authorList>
    </citation>
    <scope>NUCLEOTIDE SEQUENCE</scope>
    <source>
        <strain evidence="2">R40</strain>
    </source>
</reference>
<accession>A0A8T0GN31</accession>
<comment type="caution">
    <text evidence="2">The sequence shown here is derived from an EMBL/GenBank/DDBJ whole genome shotgun (WGS) entry which is preliminary data.</text>
</comment>
<protein>
    <submittedName>
        <fullName evidence="2">Uncharacterized protein</fullName>
    </submittedName>
</protein>
<name>A0A8T0GN31_CERPU</name>
<gene>
    <name evidence="2" type="ORF">KC19_10G083100</name>
</gene>
<sequence length="473" mass="52643">MWMPCAPSQPGYYNIESTPNSVLLMQRRREIKSLILRTPTTFSLMDRLTRAKYLKSSDYVGCFGFQLPWATAPPRRLVDSSSEDEFPAAMPIAARRGSRRGPLQANQFREVSMMRQQLRARPSVQLPPNYSQQRAPSYNWPQVQAQTAMYNPQNQMYPGAPNYPGQQTAQAQAQAAMYNNQNQMYPGAPNYPQQTAQAQAQGAMYINQNQMYLGAPNYPQQTAQAQAAMYNPQNQMYPGALNNPQQTAQAPAMNPGNQYDMSQSPGAPRNRLNYETITVGFAFIHHRFAQDVPSDAKPLSKETPGTEDFDPCEAQGAGHGARLPGERAQHRKGKEPMSDGSSLEQSRSGCQDTILHSFLPRISLNPTTKLNFHHSASIQEIVTGSSESGSVRSERDVSELQKLDVLPREELELQGDERSEDSDRASESFGSPLTDLYEDVLESCSSSNTTPERIDATCRRESPLAPVQPSSEH</sequence>
<evidence type="ECO:0000256" key="1">
    <source>
        <dbReference type="SAM" id="MobiDB-lite"/>
    </source>
</evidence>
<dbReference type="EMBL" id="CM026431">
    <property type="protein sequence ID" value="KAG0559158.1"/>
    <property type="molecule type" value="Genomic_DNA"/>
</dbReference>
<feature type="region of interest" description="Disordered" evidence="1">
    <location>
        <begin position="293"/>
        <end position="349"/>
    </location>
</feature>
<feature type="compositionally biased region" description="Polar residues" evidence="1">
    <location>
        <begin position="339"/>
        <end position="349"/>
    </location>
</feature>
<feature type="compositionally biased region" description="Basic and acidic residues" evidence="1">
    <location>
        <begin position="408"/>
        <end position="426"/>
    </location>
</feature>
<evidence type="ECO:0000313" key="2">
    <source>
        <dbReference type="EMBL" id="KAG0559158.1"/>
    </source>
</evidence>
<keyword evidence="3" id="KW-1185">Reference proteome</keyword>
<dbReference type="Proteomes" id="UP000822688">
    <property type="component" value="Chromosome 10"/>
</dbReference>
<proteinExistence type="predicted"/>
<feature type="compositionally biased region" description="Basic and acidic residues" evidence="1">
    <location>
        <begin position="452"/>
        <end position="462"/>
    </location>
</feature>
<evidence type="ECO:0000313" key="3">
    <source>
        <dbReference type="Proteomes" id="UP000822688"/>
    </source>
</evidence>